<keyword evidence="2 7" id="KW-0560">Oxidoreductase</keyword>
<dbReference type="CDD" id="cd02000">
    <property type="entry name" value="TPP_E1_PDC_ADC_BCADC"/>
    <property type="match status" value="1"/>
</dbReference>
<dbReference type="SUPFAM" id="SSF52518">
    <property type="entry name" value="Thiamin diphosphate-binding fold (THDP-binding)"/>
    <property type="match status" value="1"/>
</dbReference>
<evidence type="ECO:0000256" key="3">
    <source>
        <dbReference type="ARBA" id="ARBA00023052"/>
    </source>
</evidence>
<dbReference type="PANTHER" id="PTHR11516">
    <property type="entry name" value="PYRUVATE DEHYDROGENASE E1 COMPONENT, ALPHA SUBUNIT BACTERIAL AND ORGANELLAR"/>
    <property type="match status" value="1"/>
</dbReference>
<comment type="function">
    <text evidence="4">The pyruvate dehydrogenase complex catalyzes the overall conversion of pyruvate to acetyl-CoA and CO(2). It contains multiple copies of three enzymatic components: pyruvate dehydrogenase (E1), dihydrolipoamide acetyltransferase (E2) and lipoamide dehydrogenase (E3).</text>
</comment>
<keyword evidence="7" id="KW-0670">Pyruvate</keyword>
<dbReference type="RefSeq" id="WP_184094855.1">
    <property type="nucleotide sequence ID" value="NZ_JACIJH010000001.1"/>
</dbReference>
<dbReference type="AlphaFoldDB" id="A0A7W9B2P9"/>
<sequence length="329" mass="35440">MADKQLVADSVVLLEIYKRAALLKANDERARKVILSGQIAMVYYSYRGQEIIPSVMGEVLRDDDTICTIYRGIHDMLGKGFPLRELWAELAGRTTGSCKGKGGPMHLTYPAKGVMVTTGIVGSSAPIANGLAWAAQLDGSDRVSICTFGDGASNIGAVHEAMNLAAVWKLPTIFVCQNNLFAEHTKFEKMTGGQNIAARADGYGIPGVRVDGNDPEAMYSAFAEAVARARAGEGPTLLECMTFRFFGHNFGDDDSYIPKEQKAAAMEADPVPRLRARLIADGVATEAELAAVEAEIEARIDDAVEHALASPWPEPDDLRFDVFAKEIAA</sequence>
<dbReference type="EMBL" id="JACIJH010000001">
    <property type="protein sequence ID" value="MBB5705113.1"/>
    <property type="molecule type" value="Genomic_DNA"/>
</dbReference>
<gene>
    <name evidence="7" type="ORF">FHR21_000438</name>
</gene>
<evidence type="ECO:0000313" key="8">
    <source>
        <dbReference type="Proteomes" id="UP000537161"/>
    </source>
</evidence>
<protein>
    <submittedName>
        <fullName evidence="7">Pyruvate dehydrogenase E1 component alpha subunit</fullName>
        <ecNumber evidence="7">1.2.4.1</ecNumber>
    </submittedName>
</protein>
<evidence type="ECO:0000256" key="4">
    <source>
        <dbReference type="ARBA" id="ARBA00025211"/>
    </source>
</evidence>
<name>A0A7W9B2P9_9SPHN</name>
<dbReference type="Gene3D" id="3.40.50.970">
    <property type="match status" value="1"/>
</dbReference>
<evidence type="ECO:0000256" key="2">
    <source>
        <dbReference type="ARBA" id="ARBA00023002"/>
    </source>
</evidence>
<organism evidence="7 8">
    <name type="scientific">Sphingopyxis panaciterrulae</name>
    <dbReference type="NCBI Taxonomy" id="462372"/>
    <lineage>
        <taxon>Bacteria</taxon>
        <taxon>Pseudomonadati</taxon>
        <taxon>Pseudomonadota</taxon>
        <taxon>Alphaproteobacteria</taxon>
        <taxon>Sphingomonadales</taxon>
        <taxon>Sphingomonadaceae</taxon>
        <taxon>Sphingopyxis</taxon>
    </lineage>
</organism>
<dbReference type="PANTHER" id="PTHR11516:SF60">
    <property type="entry name" value="PYRUVATE DEHYDROGENASE E1 COMPONENT SUBUNIT ALPHA"/>
    <property type="match status" value="1"/>
</dbReference>
<keyword evidence="8" id="KW-1185">Reference proteome</keyword>
<comment type="catalytic activity">
    <reaction evidence="5">
        <text>N(6)-[(R)-lipoyl]-L-lysyl-[protein] + pyruvate + H(+) = N(6)-[(R)-S(8)-acetyldihydrolipoyl]-L-lysyl-[protein] + CO2</text>
        <dbReference type="Rhea" id="RHEA:19189"/>
        <dbReference type="Rhea" id="RHEA-COMP:10474"/>
        <dbReference type="Rhea" id="RHEA-COMP:10478"/>
        <dbReference type="ChEBI" id="CHEBI:15361"/>
        <dbReference type="ChEBI" id="CHEBI:15378"/>
        <dbReference type="ChEBI" id="CHEBI:16526"/>
        <dbReference type="ChEBI" id="CHEBI:83099"/>
        <dbReference type="ChEBI" id="CHEBI:83111"/>
        <dbReference type="EC" id="1.2.4.1"/>
    </reaction>
</comment>
<feature type="domain" description="Dehydrogenase E1 component" evidence="6">
    <location>
        <begin position="28"/>
        <end position="315"/>
    </location>
</feature>
<keyword evidence="3" id="KW-0786">Thiamine pyrophosphate</keyword>
<dbReference type="InterPro" id="IPR001017">
    <property type="entry name" value="DH_E1"/>
</dbReference>
<dbReference type="InterPro" id="IPR050642">
    <property type="entry name" value="PDH_E1_Alpha_Subunit"/>
</dbReference>
<evidence type="ECO:0000259" key="6">
    <source>
        <dbReference type="Pfam" id="PF00676"/>
    </source>
</evidence>
<dbReference type="EC" id="1.2.4.1" evidence="7"/>
<evidence type="ECO:0000256" key="5">
    <source>
        <dbReference type="ARBA" id="ARBA00051231"/>
    </source>
</evidence>
<reference evidence="7 8" key="1">
    <citation type="submission" date="2020-08" db="EMBL/GenBank/DDBJ databases">
        <title>Genomic Encyclopedia of Type Strains, Phase IV (KMG-IV): sequencing the most valuable type-strain genomes for metagenomic binning, comparative biology and taxonomic classification.</title>
        <authorList>
            <person name="Goeker M."/>
        </authorList>
    </citation>
    <scope>NUCLEOTIDE SEQUENCE [LARGE SCALE GENOMIC DNA]</scope>
    <source>
        <strain evidence="7 8">DSM 27163</strain>
    </source>
</reference>
<accession>A0A7W9B2P9</accession>
<proteinExistence type="predicted"/>
<evidence type="ECO:0000313" key="7">
    <source>
        <dbReference type="EMBL" id="MBB5705113.1"/>
    </source>
</evidence>
<dbReference type="Pfam" id="PF00676">
    <property type="entry name" value="E1_dh"/>
    <property type="match status" value="1"/>
</dbReference>
<comment type="caution">
    <text evidence="7">The sequence shown here is derived from an EMBL/GenBank/DDBJ whole genome shotgun (WGS) entry which is preliminary data.</text>
</comment>
<dbReference type="GO" id="GO:0004739">
    <property type="term" value="F:pyruvate dehydrogenase (acetyl-transferring) activity"/>
    <property type="evidence" value="ECO:0007669"/>
    <property type="project" value="UniProtKB-EC"/>
</dbReference>
<dbReference type="InterPro" id="IPR029061">
    <property type="entry name" value="THDP-binding"/>
</dbReference>
<evidence type="ECO:0000256" key="1">
    <source>
        <dbReference type="ARBA" id="ARBA00001964"/>
    </source>
</evidence>
<comment type="cofactor">
    <cofactor evidence="1">
        <name>thiamine diphosphate</name>
        <dbReference type="ChEBI" id="CHEBI:58937"/>
    </cofactor>
</comment>
<dbReference type="Proteomes" id="UP000537161">
    <property type="component" value="Unassembled WGS sequence"/>
</dbReference>
<dbReference type="GO" id="GO:0006086">
    <property type="term" value="P:pyruvate decarboxylation to acetyl-CoA"/>
    <property type="evidence" value="ECO:0007669"/>
    <property type="project" value="TreeGrafter"/>
</dbReference>